<accession>A0ABQ8Z7N5</accession>
<dbReference type="Proteomes" id="UP001150062">
    <property type="component" value="Unassembled WGS sequence"/>
</dbReference>
<proteinExistence type="predicted"/>
<reference evidence="3" key="1">
    <citation type="submission" date="2022-08" db="EMBL/GenBank/DDBJ databases">
        <title>Novel sulfate-reducing endosymbionts in the free-living metamonad Anaeramoeba.</title>
        <authorList>
            <person name="Jerlstrom-Hultqvist J."/>
            <person name="Cepicka I."/>
            <person name="Gallot-Lavallee L."/>
            <person name="Salas-Leiva D."/>
            <person name="Curtis B.A."/>
            <person name="Zahonova K."/>
            <person name="Pipaliya S."/>
            <person name="Dacks J."/>
            <person name="Roger A.J."/>
        </authorList>
    </citation>
    <scope>NUCLEOTIDE SEQUENCE</scope>
    <source>
        <strain evidence="3">Schooner1</strain>
    </source>
</reference>
<evidence type="ECO:0000313" key="3">
    <source>
        <dbReference type="EMBL" id="KAJ6252823.1"/>
    </source>
</evidence>
<dbReference type="SMART" id="SM01132">
    <property type="entry name" value="DIL"/>
    <property type="match status" value="1"/>
</dbReference>
<evidence type="ECO:0000259" key="2">
    <source>
        <dbReference type="PROSITE" id="PS51126"/>
    </source>
</evidence>
<protein>
    <submittedName>
        <fullName evidence="3">Myosin-7</fullName>
    </submittedName>
</protein>
<feature type="compositionally biased region" description="Acidic residues" evidence="1">
    <location>
        <begin position="151"/>
        <end position="188"/>
    </location>
</feature>
<dbReference type="EMBL" id="JAOAOG010000038">
    <property type="protein sequence ID" value="KAJ6252823.1"/>
    <property type="molecule type" value="Genomic_DNA"/>
</dbReference>
<feature type="domain" description="Dilute" evidence="2">
    <location>
        <begin position="1"/>
        <end position="120"/>
    </location>
</feature>
<feature type="region of interest" description="Disordered" evidence="1">
    <location>
        <begin position="137"/>
        <end position="192"/>
    </location>
</feature>
<sequence length="245" mass="27817">MSLNIRLTNEFLMNPDFCTMKNSFEIQGKLSELKKWLNNNIEWDGLQGGLDNIKDTTKCLILHSIILEQKNNYIQNIENICPSLNLLQIKTLFQNFKADEIDTRQITNGDLNSFVEFIKQQANPNLDRVIIKNNESDVNLNDKNENSNNDDGSDGGDDGGDGDGDGDGDDEDDGDDESDESEKDDDEKDQIKIKENTVISTNIDFQFTFYEDWKDINPSNKLLSISAFKIVFESIDKILSSQNLN</sequence>
<dbReference type="PROSITE" id="PS51126">
    <property type="entry name" value="DILUTE"/>
    <property type="match status" value="1"/>
</dbReference>
<gene>
    <name evidence="3" type="ORF">M0813_13802</name>
</gene>
<keyword evidence="4" id="KW-1185">Reference proteome</keyword>
<comment type="caution">
    <text evidence="3">The sequence shown here is derived from an EMBL/GenBank/DDBJ whole genome shotgun (WGS) entry which is preliminary data.</text>
</comment>
<dbReference type="InterPro" id="IPR002710">
    <property type="entry name" value="Dilute_dom"/>
</dbReference>
<dbReference type="Pfam" id="PF01843">
    <property type="entry name" value="DIL"/>
    <property type="match status" value="1"/>
</dbReference>
<name>A0ABQ8Z7N5_9EUKA</name>
<evidence type="ECO:0000313" key="4">
    <source>
        <dbReference type="Proteomes" id="UP001150062"/>
    </source>
</evidence>
<evidence type="ECO:0000256" key="1">
    <source>
        <dbReference type="SAM" id="MobiDB-lite"/>
    </source>
</evidence>
<organism evidence="3 4">
    <name type="scientific">Anaeramoeba flamelloides</name>
    <dbReference type="NCBI Taxonomy" id="1746091"/>
    <lineage>
        <taxon>Eukaryota</taxon>
        <taxon>Metamonada</taxon>
        <taxon>Anaeramoebidae</taxon>
        <taxon>Anaeramoeba</taxon>
    </lineage>
</organism>